<dbReference type="PROSITE" id="PS00108">
    <property type="entry name" value="PROTEIN_KINASE_ST"/>
    <property type="match status" value="1"/>
</dbReference>
<dbReference type="PANTHER" id="PTHR43289:SF34">
    <property type="entry name" value="SERINE_THREONINE-PROTEIN KINASE YBDM-RELATED"/>
    <property type="match status" value="1"/>
</dbReference>
<keyword evidence="1" id="KW-0808">Transferase</keyword>
<evidence type="ECO:0000256" key="4">
    <source>
        <dbReference type="ARBA" id="ARBA00022840"/>
    </source>
</evidence>
<dbReference type="GO" id="GO:0005524">
    <property type="term" value="F:ATP binding"/>
    <property type="evidence" value="ECO:0007669"/>
    <property type="project" value="UniProtKB-UniRule"/>
</dbReference>
<keyword evidence="3" id="KW-0418">Kinase</keyword>
<feature type="transmembrane region" description="Helical" evidence="6">
    <location>
        <begin position="391"/>
        <end position="412"/>
    </location>
</feature>
<dbReference type="AlphaFoldDB" id="A0A856M9L3"/>
<dbReference type="InterPro" id="IPR000719">
    <property type="entry name" value="Prot_kinase_dom"/>
</dbReference>
<sequence length="505" mass="57919">MWYERSPIEAANPISSIKPGTGIMVREYPSSNNNGKSSDPTNKIAQHEIQQRLDKQAQDQENIMNCWQQGYQLQTGRYIIQETLGEGGFGVVYRARDTQLDRDVVIKTLNKKLQQDERFERLQEDLHKEAKRLSNFNHRNIVQIYDILHEQGRLYIVMEYIRGETLARRLERQGILEQQEALDYIRQISEALEVVHKNELAHRDVKPGNIIIRDSTREAVLIDFGIAREFHLQRHTAYSSEGYAPPEQYIENAPKKSYTDVYALAATLYTLLTRKVPSSARDREYQLKEHNEDSLISPLQINSRISLAVNQAIIQGMELKSENRPQSIQEWLYLLSTSEEESEHGLAVSKNEIAPIHTTKTATINTSNAWNFRQVEHSPTLPENETSSLEFLGRAALMGVAIWLLAISIVKLIENSEIRFLFSLIFCMALIFLAQYRLPSHEQRGYIFISSVIPTLLVFLAVIFQILPGVGLNTLTQLPIICALLTILTGALAFIIMTFFKYFHE</sequence>
<feature type="domain" description="Protein kinase" evidence="7">
    <location>
        <begin position="78"/>
        <end position="334"/>
    </location>
</feature>
<dbReference type="SMART" id="SM00220">
    <property type="entry name" value="S_TKc"/>
    <property type="match status" value="1"/>
</dbReference>
<evidence type="ECO:0000256" key="6">
    <source>
        <dbReference type="SAM" id="Phobius"/>
    </source>
</evidence>
<gene>
    <name evidence="8" type="ORF">DP114_08205</name>
</gene>
<dbReference type="Gene3D" id="1.10.510.10">
    <property type="entry name" value="Transferase(Phosphotransferase) domain 1"/>
    <property type="match status" value="1"/>
</dbReference>
<keyword evidence="6" id="KW-0812">Transmembrane</keyword>
<dbReference type="CDD" id="cd14014">
    <property type="entry name" value="STKc_PknB_like"/>
    <property type="match status" value="1"/>
</dbReference>
<evidence type="ECO:0000256" key="3">
    <source>
        <dbReference type="ARBA" id="ARBA00022777"/>
    </source>
</evidence>
<dbReference type="SUPFAM" id="SSF56112">
    <property type="entry name" value="Protein kinase-like (PK-like)"/>
    <property type="match status" value="1"/>
</dbReference>
<dbReference type="PANTHER" id="PTHR43289">
    <property type="entry name" value="MITOGEN-ACTIVATED PROTEIN KINASE KINASE KINASE 20-RELATED"/>
    <property type="match status" value="1"/>
</dbReference>
<dbReference type="Gene3D" id="3.30.200.20">
    <property type="entry name" value="Phosphorylase Kinase, domain 1"/>
    <property type="match status" value="1"/>
</dbReference>
<keyword evidence="6" id="KW-1133">Transmembrane helix</keyword>
<dbReference type="PROSITE" id="PS00107">
    <property type="entry name" value="PROTEIN_KINASE_ATP"/>
    <property type="match status" value="1"/>
</dbReference>
<dbReference type="GO" id="GO:0004674">
    <property type="term" value="F:protein serine/threonine kinase activity"/>
    <property type="evidence" value="ECO:0007669"/>
    <property type="project" value="TreeGrafter"/>
</dbReference>
<dbReference type="InterPro" id="IPR017441">
    <property type="entry name" value="Protein_kinase_ATP_BS"/>
</dbReference>
<keyword evidence="2 5" id="KW-0547">Nucleotide-binding</keyword>
<feature type="binding site" evidence="5">
    <location>
        <position position="107"/>
    </location>
    <ligand>
        <name>ATP</name>
        <dbReference type="ChEBI" id="CHEBI:30616"/>
    </ligand>
</feature>
<evidence type="ECO:0000256" key="5">
    <source>
        <dbReference type="PROSITE-ProRule" id="PRU10141"/>
    </source>
</evidence>
<feature type="transmembrane region" description="Helical" evidence="6">
    <location>
        <begin position="418"/>
        <end position="434"/>
    </location>
</feature>
<evidence type="ECO:0000313" key="9">
    <source>
        <dbReference type="Proteomes" id="UP000503129"/>
    </source>
</evidence>
<feature type="transmembrane region" description="Helical" evidence="6">
    <location>
        <begin position="478"/>
        <end position="500"/>
    </location>
</feature>
<keyword evidence="4 5" id="KW-0067">ATP-binding</keyword>
<dbReference type="Proteomes" id="UP000503129">
    <property type="component" value="Chromosome"/>
</dbReference>
<accession>A0A856M9L3</accession>
<proteinExistence type="predicted"/>
<protein>
    <recommendedName>
        <fullName evidence="7">Protein kinase domain-containing protein</fullName>
    </recommendedName>
</protein>
<keyword evidence="9" id="KW-1185">Reference proteome</keyword>
<reference evidence="8 9" key="1">
    <citation type="submission" date="2018-06" db="EMBL/GenBank/DDBJ databases">
        <title>Comparative genomics of Brasilonema spp. strains.</title>
        <authorList>
            <person name="Alvarenga D.O."/>
            <person name="Fiore M.F."/>
            <person name="Varani A.M."/>
        </authorList>
    </citation>
    <scope>NUCLEOTIDE SEQUENCE [LARGE SCALE GENOMIC DNA]</scope>
    <source>
        <strain evidence="8 9">CENA114</strain>
    </source>
</reference>
<dbReference type="InterPro" id="IPR008271">
    <property type="entry name" value="Ser/Thr_kinase_AS"/>
</dbReference>
<evidence type="ECO:0000313" key="8">
    <source>
        <dbReference type="EMBL" id="QDL07885.1"/>
    </source>
</evidence>
<evidence type="ECO:0000256" key="1">
    <source>
        <dbReference type="ARBA" id="ARBA00022679"/>
    </source>
</evidence>
<keyword evidence="6" id="KW-0472">Membrane</keyword>
<evidence type="ECO:0000259" key="7">
    <source>
        <dbReference type="PROSITE" id="PS50011"/>
    </source>
</evidence>
<dbReference type="EMBL" id="CP030118">
    <property type="protein sequence ID" value="QDL07885.1"/>
    <property type="molecule type" value="Genomic_DNA"/>
</dbReference>
<dbReference type="PROSITE" id="PS50011">
    <property type="entry name" value="PROTEIN_KINASE_DOM"/>
    <property type="match status" value="1"/>
</dbReference>
<dbReference type="RefSeq" id="WP_169268255.1">
    <property type="nucleotide sequence ID" value="NZ_CAWOXK010000001.1"/>
</dbReference>
<evidence type="ECO:0000256" key="2">
    <source>
        <dbReference type="ARBA" id="ARBA00022741"/>
    </source>
</evidence>
<feature type="transmembrane region" description="Helical" evidence="6">
    <location>
        <begin position="446"/>
        <end position="466"/>
    </location>
</feature>
<organism evidence="8 9">
    <name type="scientific">Brasilonema sennae CENA114</name>
    <dbReference type="NCBI Taxonomy" id="415709"/>
    <lineage>
        <taxon>Bacteria</taxon>
        <taxon>Bacillati</taxon>
        <taxon>Cyanobacteriota</taxon>
        <taxon>Cyanophyceae</taxon>
        <taxon>Nostocales</taxon>
        <taxon>Scytonemataceae</taxon>
        <taxon>Brasilonema</taxon>
        <taxon>Bromeliae group (in: Brasilonema)</taxon>
    </lineage>
</organism>
<dbReference type="KEGG" id="bsen:DP114_08205"/>
<dbReference type="InterPro" id="IPR011009">
    <property type="entry name" value="Kinase-like_dom_sf"/>
</dbReference>
<name>A0A856M9L3_9CYAN</name>
<dbReference type="Pfam" id="PF00069">
    <property type="entry name" value="Pkinase"/>
    <property type="match status" value="1"/>
</dbReference>